<evidence type="ECO:0000256" key="1">
    <source>
        <dbReference type="SAM" id="MobiDB-lite"/>
    </source>
</evidence>
<dbReference type="OrthoDB" id="206452at2759"/>
<feature type="compositionally biased region" description="Low complexity" evidence="1">
    <location>
        <begin position="226"/>
        <end position="240"/>
    </location>
</feature>
<evidence type="ECO:0000259" key="2">
    <source>
        <dbReference type="Pfam" id="PF08719"/>
    </source>
</evidence>
<feature type="region of interest" description="Disordered" evidence="1">
    <location>
        <begin position="397"/>
        <end position="423"/>
    </location>
</feature>
<dbReference type="CDD" id="cd15457">
    <property type="entry name" value="NADAR"/>
    <property type="match status" value="1"/>
</dbReference>
<proteinExistence type="predicted"/>
<feature type="compositionally biased region" description="Polar residues" evidence="1">
    <location>
        <begin position="537"/>
        <end position="547"/>
    </location>
</feature>
<name>A0A9P7UZJ4_9AGAR</name>
<feature type="compositionally biased region" description="Low complexity" evidence="1">
    <location>
        <begin position="570"/>
        <end position="583"/>
    </location>
</feature>
<feature type="compositionally biased region" description="Basic residues" evidence="1">
    <location>
        <begin position="57"/>
        <end position="73"/>
    </location>
</feature>
<feature type="region of interest" description="Disordered" evidence="1">
    <location>
        <begin position="514"/>
        <end position="601"/>
    </location>
</feature>
<dbReference type="Gene3D" id="1.10.357.40">
    <property type="entry name" value="YbiA-like"/>
    <property type="match status" value="1"/>
</dbReference>
<evidence type="ECO:0000313" key="3">
    <source>
        <dbReference type="EMBL" id="KAG7097538.1"/>
    </source>
</evidence>
<feature type="compositionally biased region" description="Low complexity" evidence="1">
    <location>
        <begin position="118"/>
        <end position="130"/>
    </location>
</feature>
<keyword evidence="4" id="KW-1185">Reference proteome</keyword>
<feature type="compositionally biased region" description="Pro residues" evidence="1">
    <location>
        <begin position="16"/>
        <end position="29"/>
    </location>
</feature>
<dbReference type="InterPro" id="IPR012816">
    <property type="entry name" value="NADAR"/>
</dbReference>
<dbReference type="RefSeq" id="XP_043014008.1">
    <property type="nucleotide sequence ID" value="XM_043149402.1"/>
</dbReference>
<dbReference type="Proteomes" id="UP001049176">
    <property type="component" value="Chromosome 2"/>
</dbReference>
<feature type="domain" description="NADAR" evidence="2">
    <location>
        <begin position="595"/>
        <end position="749"/>
    </location>
</feature>
<dbReference type="Pfam" id="PF08719">
    <property type="entry name" value="NADAR"/>
    <property type="match status" value="1"/>
</dbReference>
<dbReference type="AlphaFoldDB" id="A0A9P7UZJ4"/>
<protein>
    <recommendedName>
        <fullName evidence="2">NADAR domain-containing protein</fullName>
    </recommendedName>
</protein>
<evidence type="ECO:0000313" key="4">
    <source>
        <dbReference type="Proteomes" id="UP001049176"/>
    </source>
</evidence>
<organism evidence="3 4">
    <name type="scientific">Marasmius oreades</name>
    <name type="common">fairy-ring Marasmius</name>
    <dbReference type="NCBI Taxonomy" id="181124"/>
    <lineage>
        <taxon>Eukaryota</taxon>
        <taxon>Fungi</taxon>
        <taxon>Dikarya</taxon>
        <taxon>Basidiomycota</taxon>
        <taxon>Agaricomycotina</taxon>
        <taxon>Agaricomycetes</taxon>
        <taxon>Agaricomycetidae</taxon>
        <taxon>Agaricales</taxon>
        <taxon>Marasmiineae</taxon>
        <taxon>Marasmiaceae</taxon>
        <taxon>Marasmius</taxon>
    </lineage>
</organism>
<dbReference type="GeneID" id="66073953"/>
<reference evidence="3" key="1">
    <citation type="journal article" date="2021" name="Genome Biol. Evol.">
        <title>The assembled and annotated genome of the fairy-ring fungus Marasmius oreades.</title>
        <authorList>
            <person name="Hiltunen M."/>
            <person name="Ament-Velasquez S.L."/>
            <person name="Johannesson H."/>
        </authorList>
    </citation>
    <scope>NUCLEOTIDE SEQUENCE</scope>
    <source>
        <strain evidence="3">03SP1</strain>
    </source>
</reference>
<accession>A0A9P7UZJ4</accession>
<feature type="region of interest" description="Disordered" evidence="1">
    <location>
        <begin position="435"/>
        <end position="459"/>
    </location>
</feature>
<dbReference type="SUPFAM" id="SSF143990">
    <property type="entry name" value="YbiA-like"/>
    <property type="match status" value="1"/>
</dbReference>
<dbReference type="KEGG" id="more:E1B28_004877"/>
<gene>
    <name evidence="3" type="ORF">E1B28_004877</name>
</gene>
<feature type="compositionally biased region" description="Low complexity" evidence="1">
    <location>
        <begin position="294"/>
        <end position="317"/>
    </location>
</feature>
<feature type="region of interest" description="Disordered" evidence="1">
    <location>
        <begin position="1"/>
        <end position="340"/>
    </location>
</feature>
<sequence>MGQNPSKGSKNQAYPLPNPAFYPPPPVYPYQPQHYGFPQSGGHVITPYPMMMYEPPHKRRKTRRRSGGTRRRAGQSAGPRRIPGTPGPAPRPTSRAGGTTRLRVTNSTAGDELDDDAPGPSSQSFSQPHPQRTPGPGPSGYVPPHASQHLDDDDDEPVVPMNASFVPFDENPQPVEQRAQTPHPGPVYTAPSSMQFTPHTRGLANFPVTDSEDEDEGEPVIPTQMGARSQSRSRAGSVSGHGENPRRAATPGLGLARSVTTGATLPTRTNPLPRPPQDLSRSTPWRRLRELDFSTTGHGTSSHGHGSVGHSTSTSHVPNTIIGHANGGTSSHGHDRTRSLGANPSRIIVQPPVQPPHTSQHHRAKTVGSFFRRGGIGAGVSHVSNVGGGIWRRVSQRRRPLNRPQSEEEFVEVQPPTPAAPHPGTITPYTITADQTRTPAASRPVTPAPPPMSELGGEESSTPFIPAGGRAMTPRIVAGRPPGMPGTTTQPTQPGRPVTPLGVSFTGTATPGIATPALGLVNPPFDQPAPPAQPRPMTQTSATSSTYRGPIHSTYDQPRAPSYDTRAPAPSQSQPPIQPQYSSTAPPITFSQLSSHPESGLLNHSSHRIVYTNPLARNQPASHQTYPTAAHLFEALKYLPHHPEHAAAIREAPTVADVYRLSSQWDADVRPDWGNTFLGIMEEVLMYKFRQHPSLRGVLLGTGVGGEGEQRGRELVYMDERDKFWGRAQDGVGRNELGKALMRVRERLKAEGYGS</sequence>
<feature type="compositionally biased region" description="Pro residues" evidence="1">
    <location>
        <begin position="525"/>
        <end position="534"/>
    </location>
</feature>
<comment type="caution">
    <text evidence="3">The sequence shown here is derived from an EMBL/GenBank/DDBJ whole genome shotgun (WGS) entry which is preliminary data.</text>
</comment>
<feature type="compositionally biased region" description="Polar residues" evidence="1">
    <location>
        <begin position="1"/>
        <end position="12"/>
    </location>
</feature>
<feature type="compositionally biased region" description="Polar residues" evidence="1">
    <location>
        <begin position="584"/>
        <end position="597"/>
    </location>
</feature>
<dbReference type="EMBL" id="CM032182">
    <property type="protein sequence ID" value="KAG7097538.1"/>
    <property type="molecule type" value="Genomic_DNA"/>
</dbReference>
<dbReference type="InterPro" id="IPR037238">
    <property type="entry name" value="YbiA-like_sf"/>
</dbReference>